<dbReference type="InterPro" id="IPR015797">
    <property type="entry name" value="NUDIX_hydrolase-like_dom_sf"/>
</dbReference>
<dbReference type="GO" id="GO:0005829">
    <property type="term" value="C:cytosol"/>
    <property type="evidence" value="ECO:0007669"/>
    <property type="project" value="TreeGrafter"/>
</dbReference>
<dbReference type="GO" id="GO:0019693">
    <property type="term" value="P:ribose phosphate metabolic process"/>
    <property type="evidence" value="ECO:0007669"/>
    <property type="project" value="TreeGrafter"/>
</dbReference>
<keyword evidence="2 4" id="KW-0378">Hydrolase</keyword>
<dbReference type="KEGG" id="emo:DM558_13875"/>
<keyword evidence="5" id="KW-1185">Reference proteome</keyword>
<comment type="cofactor">
    <cofactor evidence="1">
        <name>Mg(2+)</name>
        <dbReference type="ChEBI" id="CHEBI:18420"/>
    </cofactor>
</comment>
<sequence length="188" mass="21245">MRKKPIILSQQIVASTRLFTVEEIQLRFSNNNEYTFERLVNRGHGAVMLVAMLDKENFIMIEEYCAGIDKYQLSIPKGLIEPNETILEAANRELKEETGYGAKKLEHITALSLSPGYMTQEIQVVLAQDLYPEKLEGDEPEPIKVSTANINNLLALSQQKNFSEGRAIAALYIVRDLLASRGKKFDAR</sequence>
<reference evidence="5" key="1">
    <citation type="submission" date="2018-06" db="EMBL/GenBank/DDBJ databases">
        <title>Complete genome of Pseudomonas insecticola strain QZS01.</title>
        <authorList>
            <person name="Wang J."/>
            <person name="Su Q."/>
        </authorList>
    </citation>
    <scope>NUCLEOTIDE SEQUENCE [LARGE SCALE GENOMIC DNA]</scope>
    <source>
        <strain evidence="5">QZS01</strain>
    </source>
</reference>
<organism evidence="4 5">
    <name type="scientific">Entomomonas moraniae</name>
    <dbReference type="NCBI Taxonomy" id="2213226"/>
    <lineage>
        <taxon>Bacteria</taxon>
        <taxon>Pseudomonadati</taxon>
        <taxon>Pseudomonadota</taxon>
        <taxon>Gammaproteobacteria</taxon>
        <taxon>Pseudomonadales</taxon>
        <taxon>Pseudomonadaceae</taxon>
        <taxon>Entomomonas</taxon>
    </lineage>
</organism>
<dbReference type="FunFam" id="3.90.79.10:FF:000006">
    <property type="entry name" value="ADP compounds hydrolase NudE"/>
    <property type="match status" value="1"/>
</dbReference>
<dbReference type="NCBIfam" id="NF008736">
    <property type="entry name" value="PRK11762.1"/>
    <property type="match status" value="1"/>
</dbReference>
<dbReference type="PROSITE" id="PS00893">
    <property type="entry name" value="NUDIX_BOX"/>
    <property type="match status" value="1"/>
</dbReference>
<evidence type="ECO:0000259" key="3">
    <source>
        <dbReference type="PROSITE" id="PS51462"/>
    </source>
</evidence>
<dbReference type="PANTHER" id="PTHR11839:SF12">
    <property type="entry name" value="ADP COMPOUNDS HYDROLASE NUDE"/>
    <property type="match status" value="1"/>
</dbReference>
<dbReference type="CDD" id="cd24156">
    <property type="entry name" value="NUDIX_ADPRase_NudE"/>
    <property type="match status" value="1"/>
</dbReference>
<evidence type="ECO:0000256" key="2">
    <source>
        <dbReference type="ARBA" id="ARBA00022801"/>
    </source>
</evidence>
<dbReference type="InterPro" id="IPR020084">
    <property type="entry name" value="NUDIX_hydrolase_CS"/>
</dbReference>
<accession>A0A3Q9JN99</accession>
<dbReference type="Pfam" id="PF00293">
    <property type="entry name" value="NUDIX"/>
    <property type="match status" value="1"/>
</dbReference>
<dbReference type="Proteomes" id="UP000273143">
    <property type="component" value="Chromosome"/>
</dbReference>
<dbReference type="EMBL" id="CP029822">
    <property type="protein sequence ID" value="AZS51785.1"/>
    <property type="molecule type" value="Genomic_DNA"/>
</dbReference>
<gene>
    <name evidence="4" type="primary">nudE</name>
    <name evidence="4" type="ORF">DM558_13875</name>
</gene>
<feature type="domain" description="Nudix hydrolase" evidence="3">
    <location>
        <begin position="26"/>
        <end position="172"/>
    </location>
</feature>
<evidence type="ECO:0000313" key="5">
    <source>
        <dbReference type="Proteomes" id="UP000273143"/>
    </source>
</evidence>
<dbReference type="GO" id="GO:0006753">
    <property type="term" value="P:nucleoside phosphate metabolic process"/>
    <property type="evidence" value="ECO:0007669"/>
    <property type="project" value="TreeGrafter"/>
</dbReference>
<dbReference type="Gene3D" id="3.90.79.10">
    <property type="entry name" value="Nucleoside Triphosphate Pyrophosphohydrolase"/>
    <property type="match status" value="1"/>
</dbReference>
<evidence type="ECO:0000256" key="1">
    <source>
        <dbReference type="ARBA" id="ARBA00001946"/>
    </source>
</evidence>
<dbReference type="GO" id="GO:0019144">
    <property type="term" value="F:ADP-sugar diphosphatase activity"/>
    <property type="evidence" value="ECO:0007669"/>
    <property type="project" value="TreeGrafter"/>
</dbReference>
<name>A0A3Q9JN99_9GAMM</name>
<dbReference type="PANTHER" id="PTHR11839">
    <property type="entry name" value="UDP/ADP-SUGAR PYROPHOSPHATASE"/>
    <property type="match status" value="1"/>
</dbReference>
<dbReference type="PROSITE" id="PS51462">
    <property type="entry name" value="NUDIX"/>
    <property type="match status" value="1"/>
</dbReference>
<proteinExistence type="predicted"/>
<evidence type="ECO:0000313" key="4">
    <source>
        <dbReference type="EMBL" id="AZS51785.1"/>
    </source>
</evidence>
<dbReference type="InterPro" id="IPR000086">
    <property type="entry name" value="NUDIX_hydrolase_dom"/>
</dbReference>
<dbReference type="AlphaFoldDB" id="A0A3Q9JN99"/>
<protein>
    <submittedName>
        <fullName evidence="4">ADP compounds hydrolase NudE</fullName>
    </submittedName>
</protein>
<dbReference type="SUPFAM" id="SSF55811">
    <property type="entry name" value="Nudix"/>
    <property type="match status" value="1"/>
</dbReference>
<dbReference type="RefSeq" id="WP_127164480.1">
    <property type="nucleotide sequence ID" value="NZ_CP029822.1"/>
</dbReference>